<comment type="caution">
    <text evidence="1">The sequence shown here is derived from an EMBL/GenBank/DDBJ whole genome shotgun (WGS) entry which is preliminary data.</text>
</comment>
<gene>
    <name evidence="1" type="ORF">KYX88_14785</name>
</gene>
<name>A0A9X1GDZ1_ENTFC</name>
<sequence>HPEIQIEKAALGMYDDQPVWEVVGKETNGKLNYYLIGFESGDEVKTIKGI</sequence>
<evidence type="ECO:0000313" key="2">
    <source>
        <dbReference type="Proteomes" id="UP001139644"/>
    </source>
</evidence>
<accession>A0A9X1GDZ1</accession>
<dbReference type="SUPFAM" id="SSF54403">
    <property type="entry name" value="Cystatin/monellin"/>
    <property type="match status" value="1"/>
</dbReference>
<evidence type="ECO:0000313" key="1">
    <source>
        <dbReference type="EMBL" id="MBX4224006.1"/>
    </source>
</evidence>
<dbReference type="EMBL" id="JAIFOC010000319">
    <property type="protein sequence ID" value="MBX4224006.1"/>
    <property type="molecule type" value="Genomic_DNA"/>
</dbReference>
<protein>
    <submittedName>
        <fullName evidence="1">Peptidase</fullName>
    </submittedName>
</protein>
<dbReference type="Proteomes" id="UP001139644">
    <property type="component" value="Unassembled WGS sequence"/>
</dbReference>
<reference evidence="1" key="1">
    <citation type="journal article" date="2022" name="J. Anim. Sci.">
        <title>Whole genome sequence analyses-based assessment of virulence potential and antimicrobial susceptibilities and resistance of Enterococcus faecium strains isolated from commercial swine and cattle probiotic products.</title>
        <authorList>
            <person name="Shridhar P.B."/>
            <person name="Amachawadi R.G."/>
            <person name="Tokach M."/>
            <person name="Patel I."/>
            <person name="Gangiredla J."/>
            <person name="Mammel M."/>
            <person name="Nagaraja T.G."/>
        </authorList>
    </citation>
    <scope>NUCLEOTIDE SEQUENCE</scope>
    <source>
        <strain evidence="1">EF215</strain>
    </source>
</reference>
<organism evidence="1 2">
    <name type="scientific">Enterococcus faecium</name>
    <name type="common">Streptococcus faecium</name>
    <dbReference type="NCBI Taxonomy" id="1352"/>
    <lineage>
        <taxon>Bacteria</taxon>
        <taxon>Bacillati</taxon>
        <taxon>Bacillota</taxon>
        <taxon>Bacilli</taxon>
        <taxon>Lactobacillales</taxon>
        <taxon>Enterococcaceae</taxon>
        <taxon>Enterococcus</taxon>
    </lineage>
</organism>
<dbReference type="InterPro" id="IPR046350">
    <property type="entry name" value="Cystatin_sf"/>
</dbReference>
<dbReference type="AlphaFoldDB" id="A0A9X1GDZ1"/>
<proteinExistence type="predicted"/>
<feature type="non-terminal residue" evidence="1">
    <location>
        <position position="1"/>
    </location>
</feature>
<dbReference type="Gene3D" id="3.10.450.40">
    <property type="match status" value="1"/>
</dbReference>